<dbReference type="PANTHER" id="PTHR42945">
    <property type="entry name" value="HISTIDINE BIOSYNTHESIS BIFUNCTIONAL PROTEIN"/>
    <property type="match status" value="1"/>
</dbReference>
<sequence length="108" mass="11434">MASFSLSDLEATIRERARSGDPDSWTAKLFATGMDKAAQKLGEEAVETVIAAVKGDTKAVISESADLLYHWLVVLAIAGVSLEDVLGELEQRTGRSGVAEKASRSQPG</sequence>
<dbReference type="Gene3D" id="1.10.287.1080">
    <property type="entry name" value="MazG-like"/>
    <property type="match status" value="1"/>
</dbReference>
<keyword evidence="4 9" id="KW-0028">Amino-acid biosynthesis</keyword>
<dbReference type="InterPro" id="IPR008179">
    <property type="entry name" value="HisE"/>
</dbReference>
<evidence type="ECO:0000313" key="10">
    <source>
        <dbReference type="EMBL" id="MET3662758.1"/>
    </source>
</evidence>
<keyword evidence="8 9" id="KW-0368">Histidine biosynthesis</keyword>
<dbReference type="Proteomes" id="UP001549143">
    <property type="component" value="Unassembled WGS sequence"/>
</dbReference>
<dbReference type="EC" id="3.6.1.31" evidence="9"/>
<evidence type="ECO:0000313" key="11">
    <source>
        <dbReference type="Proteomes" id="UP001549143"/>
    </source>
</evidence>
<dbReference type="SUPFAM" id="SSF101386">
    <property type="entry name" value="all-alpha NTP pyrophosphatases"/>
    <property type="match status" value="1"/>
</dbReference>
<name>A0ABV2KNU0_9HYPH</name>
<evidence type="ECO:0000256" key="7">
    <source>
        <dbReference type="ARBA" id="ARBA00022840"/>
    </source>
</evidence>
<evidence type="ECO:0000256" key="6">
    <source>
        <dbReference type="ARBA" id="ARBA00022801"/>
    </source>
</evidence>
<gene>
    <name evidence="9" type="primary">hisE</name>
    <name evidence="10" type="ORF">ABID44_003107</name>
</gene>
<keyword evidence="6 9" id="KW-0378">Hydrolase</keyword>
<evidence type="ECO:0000256" key="4">
    <source>
        <dbReference type="ARBA" id="ARBA00022605"/>
    </source>
</evidence>
<accession>A0ABV2KNU0</accession>
<evidence type="ECO:0000256" key="2">
    <source>
        <dbReference type="ARBA" id="ARBA00005204"/>
    </source>
</evidence>
<evidence type="ECO:0000256" key="5">
    <source>
        <dbReference type="ARBA" id="ARBA00022741"/>
    </source>
</evidence>
<keyword evidence="5 9" id="KW-0547">Nucleotide-binding</keyword>
<evidence type="ECO:0000256" key="3">
    <source>
        <dbReference type="ARBA" id="ARBA00009392"/>
    </source>
</evidence>
<dbReference type="NCBIfam" id="NF001613">
    <property type="entry name" value="PRK00400.1-5"/>
    <property type="match status" value="1"/>
</dbReference>
<organism evidence="10 11">
    <name type="scientific">Aquamicrobium ahrensii</name>
    <dbReference type="NCBI Taxonomy" id="469551"/>
    <lineage>
        <taxon>Bacteria</taxon>
        <taxon>Pseudomonadati</taxon>
        <taxon>Pseudomonadota</taxon>
        <taxon>Alphaproteobacteria</taxon>
        <taxon>Hyphomicrobiales</taxon>
        <taxon>Phyllobacteriaceae</taxon>
        <taxon>Aquamicrobium</taxon>
    </lineage>
</organism>
<comment type="subcellular location">
    <subcellularLocation>
        <location evidence="9">Cytoplasm</location>
    </subcellularLocation>
</comment>
<dbReference type="NCBIfam" id="NF001611">
    <property type="entry name" value="PRK00400.1-3"/>
    <property type="match status" value="1"/>
</dbReference>
<comment type="catalytic activity">
    <reaction evidence="1 9">
        <text>1-(5-phospho-beta-D-ribosyl)-ATP + H2O = 1-(5-phospho-beta-D-ribosyl)-5'-AMP + diphosphate + H(+)</text>
        <dbReference type="Rhea" id="RHEA:22828"/>
        <dbReference type="ChEBI" id="CHEBI:15377"/>
        <dbReference type="ChEBI" id="CHEBI:15378"/>
        <dbReference type="ChEBI" id="CHEBI:33019"/>
        <dbReference type="ChEBI" id="CHEBI:59457"/>
        <dbReference type="ChEBI" id="CHEBI:73183"/>
        <dbReference type="EC" id="3.6.1.31"/>
    </reaction>
</comment>
<evidence type="ECO:0000256" key="8">
    <source>
        <dbReference type="ARBA" id="ARBA00023102"/>
    </source>
</evidence>
<comment type="pathway">
    <text evidence="2 9">Amino-acid biosynthesis; L-histidine biosynthesis; L-histidine from 5-phospho-alpha-D-ribose 1-diphosphate: step 2/9.</text>
</comment>
<comment type="caution">
    <text evidence="10">The sequence shown here is derived from an EMBL/GenBank/DDBJ whole genome shotgun (WGS) entry which is preliminary data.</text>
</comment>
<keyword evidence="7 9" id="KW-0067">ATP-binding</keyword>
<comment type="similarity">
    <text evidence="3 9">Belongs to the PRA-PH family.</text>
</comment>
<keyword evidence="11" id="KW-1185">Reference proteome</keyword>
<proteinExistence type="inferred from homology"/>
<dbReference type="PANTHER" id="PTHR42945:SF1">
    <property type="entry name" value="HISTIDINE BIOSYNTHESIS BIFUNCTIONAL PROTEIN HIS7"/>
    <property type="match status" value="1"/>
</dbReference>
<keyword evidence="9" id="KW-0963">Cytoplasm</keyword>
<dbReference type="HAMAP" id="MF_01020">
    <property type="entry name" value="HisE"/>
    <property type="match status" value="1"/>
</dbReference>
<reference evidence="10 11" key="1">
    <citation type="submission" date="2024-06" db="EMBL/GenBank/DDBJ databases">
        <title>Genomic Encyclopedia of Type Strains, Phase IV (KMG-IV): sequencing the most valuable type-strain genomes for metagenomic binning, comparative biology and taxonomic classification.</title>
        <authorList>
            <person name="Goeker M."/>
        </authorList>
    </citation>
    <scope>NUCLEOTIDE SEQUENCE [LARGE SCALE GENOMIC DNA]</scope>
    <source>
        <strain evidence="10 11">DSM 19730</strain>
    </source>
</reference>
<dbReference type="GO" id="GO:0004636">
    <property type="term" value="F:phosphoribosyl-ATP diphosphatase activity"/>
    <property type="evidence" value="ECO:0007669"/>
    <property type="project" value="UniProtKB-EC"/>
</dbReference>
<dbReference type="EMBL" id="JBEPMN010000014">
    <property type="protein sequence ID" value="MET3662758.1"/>
    <property type="molecule type" value="Genomic_DNA"/>
</dbReference>
<evidence type="ECO:0000256" key="9">
    <source>
        <dbReference type="HAMAP-Rule" id="MF_01020"/>
    </source>
</evidence>
<protein>
    <recommendedName>
        <fullName evidence="9">Phosphoribosyl-ATP pyrophosphatase</fullName>
        <shortName evidence="9">PRA-PH</shortName>
        <ecNumber evidence="9">3.6.1.31</ecNumber>
    </recommendedName>
</protein>
<dbReference type="RefSeq" id="WP_354152605.1">
    <property type="nucleotide sequence ID" value="NZ_JBEPMN010000014.1"/>
</dbReference>
<evidence type="ECO:0000256" key="1">
    <source>
        <dbReference type="ARBA" id="ARBA00001460"/>
    </source>
</evidence>
<dbReference type="CDD" id="cd11534">
    <property type="entry name" value="NTP-PPase_HisIE_like"/>
    <property type="match status" value="1"/>
</dbReference>
<dbReference type="InterPro" id="IPR021130">
    <property type="entry name" value="PRib-ATP_PPHydrolase-like"/>
</dbReference>
<dbReference type="Pfam" id="PF01503">
    <property type="entry name" value="PRA-PH"/>
    <property type="match status" value="1"/>
</dbReference>
<dbReference type="NCBIfam" id="TIGR03188">
    <property type="entry name" value="histidine_hisI"/>
    <property type="match status" value="1"/>
</dbReference>